<dbReference type="RefSeq" id="WP_072554652.1">
    <property type="nucleotide sequence ID" value="NZ_CP018155.1"/>
</dbReference>
<proteinExistence type="predicted"/>
<dbReference type="AlphaFoldDB" id="A0A1L3JGS0"/>
<evidence type="ECO:0000313" key="2">
    <source>
        <dbReference type="EMBL" id="APG64327.1"/>
    </source>
</evidence>
<protein>
    <submittedName>
        <fullName evidence="2">Uncharacterized protein</fullName>
    </submittedName>
</protein>
<gene>
    <name evidence="2" type="ORF">LPB136_02605</name>
</gene>
<dbReference type="EMBL" id="CP018155">
    <property type="protein sequence ID" value="APG64327.1"/>
    <property type="molecule type" value="Genomic_DNA"/>
</dbReference>
<feature type="transmembrane region" description="Helical" evidence="1">
    <location>
        <begin position="44"/>
        <end position="61"/>
    </location>
</feature>
<name>A0A1L3JGS0_9FLAO</name>
<feature type="transmembrane region" description="Helical" evidence="1">
    <location>
        <begin position="7"/>
        <end position="24"/>
    </location>
</feature>
<keyword evidence="3" id="KW-1185">Reference proteome</keyword>
<dbReference type="KEGG" id="ten:LPB136_02605"/>
<keyword evidence="1" id="KW-0472">Membrane</keyword>
<keyword evidence="1" id="KW-0812">Transmembrane</keyword>
<evidence type="ECO:0000256" key="1">
    <source>
        <dbReference type="SAM" id="Phobius"/>
    </source>
</evidence>
<evidence type="ECO:0000313" key="3">
    <source>
        <dbReference type="Proteomes" id="UP000181898"/>
    </source>
</evidence>
<dbReference type="Proteomes" id="UP000181898">
    <property type="component" value="Chromosome"/>
</dbReference>
<reference evidence="2 3" key="1">
    <citation type="submission" date="2016-11" db="EMBL/GenBank/DDBJ databases">
        <title>Tenacibaculum sp. LPB0136, isolated from marine environment.</title>
        <authorList>
            <person name="Kim E."/>
            <person name="Yi H."/>
        </authorList>
    </citation>
    <scope>NUCLEOTIDE SEQUENCE [LARGE SCALE GENOMIC DNA]</scope>
    <source>
        <strain evidence="2 3">LPB0136</strain>
    </source>
</reference>
<dbReference type="STRING" id="1850252.LPB136_02605"/>
<sequence>MRKIIPYLYLIFGIIILVDGFTSFFKDKETYRILFNWYTENKYIFLLIKIVIAFAFLSFGYKRYKQSKI</sequence>
<dbReference type="OrthoDB" id="1189833at2"/>
<organism evidence="2 3">
    <name type="scientific">Tenacibaculum todarodis</name>
    <dbReference type="NCBI Taxonomy" id="1850252"/>
    <lineage>
        <taxon>Bacteria</taxon>
        <taxon>Pseudomonadati</taxon>
        <taxon>Bacteroidota</taxon>
        <taxon>Flavobacteriia</taxon>
        <taxon>Flavobacteriales</taxon>
        <taxon>Flavobacteriaceae</taxon>
        <taxon>Tenacibaculum</taxon>
    </lineage>
</organism>
<accession>A0A1L3JGS0</accession>
<keyword evidence="1" id="KW-1133">Transmembrane helix</keyword>